<evidence type="ECO:0000256" key="1">
    <source>
        <dbReference type="ARBA" id="ARBA00010652"/>
    </source>
</evidence>
<accession>A0A7Z1AWY9</accession>
<evidence type="ECO:0000256" key="2">
    <source>
        <dbReference type="SAM" id="MobiDB-lite"/>
    </source>
</evidence>
<sequence length="347" mass="35888">MCWPPYPPPPEPDPQTLDSVVDWLTYPHPDLYRMVHQGLDLTGAMEVSAQWARLGEDLADIGTTLSRIVTDSSAAWEGPAADLARQTLAALAHWAEDTGTQATKVSACVTIEVDNATNARDEMPAPRQPVIELPTPVPTPPILQPIEAFTQNDWATAAAITADPAGPLAADKALHEQAARTLDRFQTATREVYETVPSFSPPQLGNPLRTLPDEPPPPPTPQPPQPTTPQTGPPPVTAPVPGPGGAGAPGTTGVPARPPAVPVAGGQGPGVADDPAKPAAPAAASTGRSGGPGVGGMPMGGMPMGGASGGADDLQRKNSLLKADEDLWGEHETLVTPPVIGEDRRRA</sequence>
<dbReference type="AlphaFoldDB" id="A0A7Z1AWY9"/>
<dbReference type="PRINTS" id="PR01217">
    <property type="entry name" value="PRICHEXTENSN"/>
</dbReference>
<feature type="compositionally biased region" description="Gly residues" evidence="2">
    <location>
        <begin position="288"/>
        <end position="309"/>
    </location>
</feature>
<dbReference type="SUPFAM" id="SSF140459">
    <property type="entry name" value="PE/PPE dimer-like"/>
    <property type="match status" value="1"/>
</dbReference>
<dbReference type="Proteomes" id="UP000185696">
    <property type="component" value="Unassembled WGS sequence"/>
</dbReference>
<comment type="similarity">
    <text evidence="1">Belongs to the mycobacterial PPE family.</text>
</comment>
<evidence type="ECO:0000313" key="5">
    <source>
        <dbReference type="Proteomes" id="UP000185696"/>
    </source>
</evidence>
<reference evidence="4 5" key="1">
    <citation type="submission" date="2016-12" db="EMBL/GenBank/DDBJ databases">
        <title>The draft genome sequence of Actinophytocola xinjiangensis.</title>
        <authorList>
            <person name="Wang W."/>
            <person name="Yuan L."/>
        </authorList>
    </citation>
    <scope>NUCLEOTIDE SEQUENCE [LARGE SCALE GENOMIC DNA]</scope>
    <source>
        <strain evidence="4 5">CGMCC 4.4663</strain>
    </source>
</reference>
<evidence type="ECO:0000259" key="3">
    <source>
        <dbReference type="Pfam" id="PF00823"/>
    </source>
</evidence>
<feature type="compositionally biased region" description="Pro residues" evidence="2">
    <location>
        <begin position="213"/>
        <end position="242"/>
    </location>
</feature>
<evidence type="ECO:0000313" key="4">
    <source>
        <dbReference type="EMBL" id="OLF07559.1"/>
    </source>
</evidence>
<gene>
    <name evidence="4" type="ORF">BLA60_26955</name>
</gene>
<feature type="compositionally biased region" description="Low complexity" evidence="2">
    <location>
        <begin position="270"/>
        <end position="287"/>
    </location>
</feature>
<organism evidence="4 5">
    <name type="scientific">Actinophytocola xinjiangensis</name>
    <dbReference type="NCBI Taxonomy" id="485602"/>
    <lineage>
        <taxon>Bacteria</taxon>
        <taxon>Bacillati</taxon>
        <taxon>Actinomycetota</taxon>
        <taxon>Actinomycetes</taxon>
        <taxon>Pseudonocardiales</taxon>
        <taxon>Pseudonocardiaceae</taxon>
    </lineage>
</organism>
<dbReference type="InterPro" id="IPR000030">
    <property type="entry name" value="PPE_dom"/>
</dbReference>
<dbReference type="Pfam" id="PF00823">
    <property type="entry name" value="PPE"/>
    <property type="match status" value="1"/>
</dbReference>
<protein>
    <recommendedName>
        <fullName evidence="3">PPE domain-containing protein</fullName>
    </recommendedName>
</protein>
<dbReference type="Gene3D" id="1.20.1260.20">
    <property type="entry name" value="PPE superfamily"/>
    <property type="match status" value="1"/>
</dbReference>
<feature type="domain" description="PPE" evidence="3">
    <location>
        <begin position="44"/>
        <end position="127"/>
    </location>
</feature>
<dbReference type="EMBL" id="MSIF01000015">
    <property type="protein sequence ID" value="OLF07559.1"/>
    <property type="molecule type" value="Genomic_DNA"/>
</dbReference>
<feature type="region of interest" description="Disordered" evidence="2">
    <location>
        <begin position="194"/>
        <end position="318"/>
    </location>
</feature>
<proteinExistence type="inferred from homology"/>
<name>A0A7Z1AWY9_9PSEU</name>
<dbReference type="InterPro" id="IPR038332">
    <property type="entry name" value="PPE_sf"/>
</dbReference>
<keyword evidence="5" id="KW-1185">Reference proteome</keyword>
<comment type="caution">
    <text evidence="4">The sequence shown here is derived from an EMBL/GenBank/DDBJ whole genome shotgun (WGS) entry which is preliminary data.</text>
</comment>